<keyword evidence="3" id="KW-1185">Reference proteome</keyword>
<dbReference type="OrthoDB" id="9814067at2"/>
<dbReference type="GO" id="GO:0003677">
    <property type="term" value="F:DNA binding"/>
    <property type="evidence" value="ECO:0007669"/>
    <property type="project" value="InterPro"/>
</dbReference>
<dbReference type="SMART" id="SM01321">
    <property type="entry name" value="Y1_Tnp"/>
    <property type="match status" value="1"/>
</dbReference>
<dbReference type="AlphaFoldDB" id="A0A553JQW6"/>
<dbReference type="SUPFAM" id="SSF143422">
    <property type="entry name" value="Transposase IS200-like"/>
    <property type="match status" value="1"/>
</dbReference>
<gene>
    <name evidence="2" type="ORF">FN961_07620</name>
</gene>
<accession>A0A553JQW6</accession>
<dbReference type="PANTHER" id="PTHR34322">
    <property type="entry name" value="TRANSPOSASE, Y1_TNP DOMAIN-CONTAINING"/>
    <property type="match status" value="1"/>
</dbReference>
<dbReference type="InterPro" id="IPR002686">
    <property type="entry name" value="Transposase_17"/>
</dbReference>
<organism evidence="2 3">
    <name type="scientific">Shewanella hanedai</name>
    <name type="common">Alteromonas hanedai</name>
    <dbReference type="NCBI Taxonomy" id="25"/>
    <lineage>
        <taxon>Bacteria</taxon>
        <taxon>Pseudomonadati</taxon>
        <taxon>Pseudomonadota</taxon>
        <taxon>Gammaproteobacteria</taxon>
        <taxon>Alteromonadales</taxon>
        <taxon>Shewanellaceae</taxon>
        <taxon>Shewanella</taxon>
    </lineage>
</organism>
<evidence type="ECO:0000259" key="1">
    <source>
        <dbReference type="SMART" id="SM01321"/>
    </source>
</evidence>
<dbReference type="EMBL" id="VKGK01000007">
    <property type="protein sequence ID" value="TRY14852.1"/>
    <property type="molecule type" value="Genomic_DNA"/>
</dbReference>
<feature type="domain" description="Transposase IS200-like" evidence="1">
    <location>
        <begin position="12"/>
        <end position="187"/>
    </location>
</feature>
<dbReference type="Proteomes" id="UP000318126">
    <property type="component" value="Unassembled WGS sequence"/>
</dbReference>
<dbReference type="InterPro" id="IPR036515">
    <property type="entry name" value="Transposase_17_sf"/>
</dbReference>
<sequence>MPCPRRTQISVEDTPFYHAVSRCVRKAWLTGVDSQTGRSYEHRREWVESQLVKLGEVFAIDIAAYAVMSNHLHLVLRIDIELANSWSDREVVEQWHQLFNGTEQTQRFAKGELVEERNLAQLRHSIAQYRSRLSDISWFMRCLNEPIARMANKEDKCTGRFWEGRFKSQALLDEAAVLACMAYVDLNPIRAKMAQTLESSEYTSIQQRIRAAFKGEQPLPLLSFIGNEKLNQPKGINFVLKDYLQLVDETGRIIRDDKRGSISLSSAKVLTRLNISSENWIKLTTEFGKIFHGPVGNTQELTTFCEHLQKRRRHFAKSCKYLEDG</sequence>
<protein>
    <submittedName>
        <fullName evidence="2">Transposase</fullName>
    </submittedName>
</protein>
<evidence type="ECO:0000313" key="3">
    <source>
        <dbReference type="Proteomes" id="UP000318126"/>
    </source>
</evidence>
<dbReference type="GO" id="GO:0004803">
    <property type="term" value="F:transposase activity"/>
    <property type="evidence" value="ECO:0007669"/>
    <property type="project" value="InterPro"/>
</dbReference>
<reference evidence="3" key="1">
    <citation type="submission" date="2019-07" db="EMBL/GenBank/DDBJ databases">
        <title>Shewanella sp. YLB-08 draft genomic sequence.</title>
        <authorList>
            <person name="Yu L."/>
        </authorList>
    </citation>
    <scope>NUCLEOTIDE SEQUENCE [LARGE SCALE GENOMIC DNA]</scope>
    <source>
        <strain evidence="3">JCM 20706</strain>
    </source>
</reference>
<dbReference type="RefSeq" id="WP_143563959.1">
    <property type="nucleotide sequence ID" value="NZ_BMPL01000020.1"/>
</dbReference>
<proteinExistence type="predicted"/>
<dbReference type="GO" id="GO:0006313">
    <property type="term" value="P:DNA transposition"/>
    <property type="evidence" value="ECO:0007669"/>
    <property type="project" value="InterPro"/>
</dbReference>
<dbReference type="PANTHER" id="PTHR34322:SF2">
    <property type="entry name" value="TRANSPOSASE IS200-LIKE DOMAIN-CONTAINING PROTEIN"/>
    <property type="match status" value="1"/>
</dbReference>
<comment type="caution">
    <text evidence="2">The sequence shown here is derived from an EMBL/GenBank/DDBJ whole genome shotgun (WGS) entry which is preliminary data.</text>
</comment>
<name>A0A553JQW6_SHEHA</name>
<dbReference type="Gene3D" id="3.30.70.1290">
    <property type="entry name" value="Transposase IS200-like"/>
    <property type="match status" value="1"/>
</dbReference>
<evidence type="ECO:0000313" key="2">
    <source>
        <dbReference type="EMBL" id="TRY14852.1"/>
    </source>
</evidence>